<evidence type="ECO:0000313" key="1">
    <source>
        <dbReference type="EMBL" id="KAJ3001136.1"/>
    </source>
</evidence>
<dbReference type="Proteomes" id="UP001144978">
    <property type="component" value="Unassembled WGS sequence"/>
</dbReference>
<proteinExistence type="predicted"/>
<gene>
    <name evidence="1" type="ORF">NUW54_g6624</name>
</gene>
<keyword evidence="2" id="KW-1185">Reference proteome</keyword>
<comment type="caution">
    <text evidence="1">The sequence shown here is derived from an EMBL/GenBank/DDBJ whole genome shotgun (WGS) entry which is preliminary data.</text>
</comment>
<protein>
    <submittedName>
        <fullName evidence="1">Uncharacterized protein</fullName>
    </submittedName>
</protein>
<sequence length="231" mass="25624">MTTAAERDTPLDEDVLASTEAVVDPAHSGLEMRAEVGGGGVEDVEAVALELVSLCGVSVHGGEPGSVEDLDEGVDVVSVRNRATRPGRFYTARLKDLPQLCHKLGTASRRCCIDFRFVMVRHTISVYDWTLGLRSSVQPTAAYRNTHLCRAGDWIEGRAGKGRRLWQTRSSCWASGFKWTFGEWCTLRGYCCGIDSHLNLRGSSKTRCAKRLMLLHCLEAKKRDRVNHTTR</sequence>
<name>A0ACC1PRU0_9APHY</name>
<accession>A0ACC1PRU0</accession>
<reference evidence="1" key="1">
    <citation type="submission" date="2022-08" db="EMBL/GenBank/DDBJ databases">
        <title>Genome Sequence of Pycnoporus sanguineus.</title>
        <authorList>
            <person name="Buettner E."/>
        </authorList>
    </citation>
    <scope>NUCLEOTIDE SEQUENCE</scope>
    <source>
        <strain evidence="1">CG-C14</strain>
    </source>
</reference>
<dbReference type="EMBL" id="JANSHE010001791">
    <property type="protein sequence ID" value="KAJ3001136.1"/>
    <property type="molecule type" value="Genomic_DNA"/>
</dbReference>
<organism evidence="1 2">
    <name type="scientific">Trametes sanguinea</name>
    <dbReference type="NCBI Taxonomy" id="158606"/>
    <lineage>
        <taxon>Eukaryota</taxon>
        <taxon>Fungi</taxon>
        <taxon>Dikarya</taxon>
        <taxon>Basidiomycota</taxon>
        <taxon>Agaricomycotina</taxon>
        <taxon>Agaricomycetes</taxon>
        <taxon>Polyporales</taxon>
        <taxon>Polyporaceae</taxon>
        <taxon>Trametes</taxon>
    </lineage>
</organism>
<evidence type="ECO:0000313" key="2">
    <source>
        <dbReference type="Proteomes" id="UP001144978"/>
    </source>
</evidence>